<dbReference type="InterPro" id="IPR013221">
    <property type="entry name" value="Mur_ligase_cen"/>
</dbReference>
<dbReference type="GO" id="GO:0051301">
    <property type="term" value="P:cell division"/>
    <property type="evidence" value="ECO:0007669"/>
    <property type="project" value="UniProtKB-KW"/>
</dbReference>
<evidence type="ECO:0000256" key="7">
    <source>
        <dbReference type="ARBA" id="ARBA00022984"/>
    </source>
</evidence>
<comment type="pathway">
    <text evidence="10 11">Cell wall biogenesis; peptidoglycan biosynthesis.</text>
</comment>
<dbReference type="Pfam" id="PF02875">
    <property type="entry name" value="Mur_ligase_C"/>
    <property type="match status" value="1"/>
</dbReference>
<dbReference type="InterPro" id="IPR051046">
    <property type="entry name" value="MurCDEF_CellWall_CoF430Synth"/>
</dbReference>
<keyword evidence="9 10" id="KW-0961">Cell wall biogenesis/degradation</keyword>
<dbReference type="Pfam" id="PF08245">
    <property type="entry name" value="Mur_ligase_M"/>
    <property type="match status" value="1"/>
</dbReference>
<evidence type="ECO:0000256" key="5">
    <source>
        <dbReference type="ARBA" id="ARBA00022840"/>
    </source>
</evidence>
<feature type="domain" description="Mur ligase N-terminal catalytic" evidence="12">
    <location>
        <begin position="29"/>
        <end position="74"/>
    </location>
</feature>
<comment type="function">
    <text evidence="10 11">Involved in cell wall formation. Catalyzes the final step in the synthesis of UDP-N-acetylmuramoyl-pentapeptide, the precursor of murein.</text>
</comment>
<evidence type="ECO:0000259" key="14">
    <source>
        <dbReference type="Pfam" id="PF08245"/>
    </source>
</evidence>
<dbReference type="InterPro" id="IPR036565">
    <property type="entry name" value="Mur-like_cat_sf"/>
</dbReference>
<comment type="similarity">
    <text evidence="10">Belongs to the MurCDEF family. MurF subfamily.</text>
</comment>
<dbReference type="GO" id="GO:0005524">
    <property type="term" value="F:ATP binding"/>
    <property type="evidence" value="ECO:0007669"/>
    <property type="project" value="UniProtKB-UniRule"/>
</dbReference>
<feature type="domain" description="Mur ligase central" evidence="14">
    <location>
        <begin position="115"/>
        <end position="295"/>
    </location>
</feature>
<dbReference type="InterPro" id="IPR036615">
    <property type="entry name" value="Mur_ligase_C_dom_sf"/>
</dbReference>
<sequence>MKWQLWKVSDLAESIGASWWGEDIILPDFFTADSREVRPGAAFVAIRGNAEDGHDYIKDALHQGASLIIAEKGRIPQGLSIRDRAVIEVNDSVVDLARMASAYLSACLPDEVIAITGSVGKTTTREVLKKCFEGMPLVFGAEKSFNTLIGCSLTILAMPAGTNVLILEMGTNKPGEIEEMVQYFPPTRCIITEVSSAHLEGLVTLEGVIAAKMEITRSPHLKTLIFNADNENLANAAGQVYGTCKKIGVGVRKGEVRICQSTFDLVENLPRLKTTIRWEDGVISDLYCGLWGTHNSLSLVYALTLYRELGYPLEEALRNLETMTSLPGRGRVFSTRAGAVIIDDSYNANPSSMKASLNTFSTVEVKGRKLAILGSMKELGKEESVLHEEILRSTHFLDALFLVGEEWKVPLEKMPEHERSKIVIVSKVQSFAVELAKMIRSGDGVLIKGSHSHHLEKVVLILMEGQES</sequence>
<dbReference type="SUPFAM" id="SSF63418">
    <property type="entry name" value="MurE/MurF N-terminal domain"/>
    <property type="match status" value="1"/>
</dbReference>
<keyword evidence="16" id="KW-1185">Reference proteome</keyword>
<dbReference type="GO" id="GO:0009252">
    <property type="term" value="P:peptidoglycan biosynthetic process"/>
    <property type="evidence" value="ECO:0007669"/>
    <property type="project" value="UniProtKB-UniRule"/>
</dbReference>
<comment type="subcellular location">
    <subcellularLocation>
        <location evidence="10 11">Cytoplasm</location>
    </subcellularLocation>
</comment>
<dbReference type="STRING" id="572547.Amico_0815"/>
<comment type="catalytic activity">
    <reaction evidence="10 11">
        <text>D-alanyl-D-alanine + UDP-N-acetyl-alpha-D-muramoyl-L-alanyl-gamma-D-glutamyl-meso-2,6-diaminopimelate + ATP = UDP-N-acetyl-alpha-D-muramoyl-L-alanyl-gamma-D-glutamyl-meso-2,6-diaminopimeloyl-D-alanyl-D-alanine + ADP + phosphate + H(+)</text>
        <dbReference type="Rhea" id="RHEA:28374"/>
        <dbReference type="ChEBI" id="CHEBI:15378"/>
        <dbReference type="ChEBI" id="CHEBI:30616"/>
        <dbReference type="ChEBI" id="CHEBI:43474"/>
        <dbReference type="ChEBI" id="CHEBI:57822"/>
        <dbReference type="ChEBI" id="CHEBI:61386"/>
        <dbReference type="ChEBI" id="CHEBI:83905"/>
        <dbReference type="ChEBI" id="CHEBI:456216"/>
        <dbReference type="EC" id="6.3.2.10"/>
    </reaction>
</comment>
<feature type="domain" description="Mur ligase C-terminal" evidence="13">
    <location>
        <begin position="328"/>
        <end position="450"/>
    </location>
</feature>
<evidence type="ECO:0000256" key="11">
    <source>
        <dbReference type="RuleBase" id="RU004136"/>
    </source>
</evidence>
<dbReference type="InterPro" id="IPR035911">
    <property type="entry name" value="MurE/MurF_N"/>
</dbReference>
<dbReference type="GO" id="GO:0047480">
    <property type="term" value="F:UDP-N-acetylmuramoyl-tripeptide-D-alanyl-D-alanine ligase activity"/>
    <property type="evidence" value="ECO:0007669"/>
    <property type="project" value="UniProtKB-UniRule"/>
</dbReference>
<keyword evidence="6 10" id="KW-0133">Cell shape</keyword>
<dbReference type="eggNOG" id="COG0770">
    <property type="taxonomic scope" value="Bacteria"/>
</dbReference>
<dbReference type="GO" id="GO:0071555">
    <property type="term" value="P:cell wall organization"/>
    <property type="evidence" value="ECO:0007669"/>
    <property type="project" value="UniProtKB-KW"/>
</dbReference>
<evidence type="ECO:0000313" key="16">
    <source>
        <dbReference type="Proteomes" id="UP000002366"/>
    </source>
</evidence>
<evidence type="ECO:0000259" key="12">
    <source>
        <dbReference type="Pfam" id="PF01225"/>
    </source>
</evidence>
<evidence type="ECO:0000256" key="6">
    <source>
        <dbReference type="ARBA" id="ARBA00022960"/>
    </source>
</evidence>
<dbReference type="OrthoDB" id="9801978at2"/>
<dbReference type="InterPro" id="IPR000713">
    <property type="entry name" value="Mur_ligase_N"/>
</dbReference>
<dbReference type="RefSeq" id="WP_013048214.1">
    <property type="nucleotide sequence ID" value="NC_014011.1"/>
</dbReference>
<dbReference type="UniPathway" id="UPA00219"/>
<reference evidence="15 16" key="1">
    <citation type="journal article" date="2010" name="Stand. Genomic Sci.">
        <title>Complete genome sequence of Aminobacterium colombiense type strain (ALA-1).</title>
        <authorList>
            <person name="Chertkov O."/>
            <person name="Sikorski J."/>
            <person name="Brambilla E."/>
            <person name="Lapidus A."/>
            <person name="Copeland A."/>
            <person name="Glavina Del Rio T."/>
            <person name="Nolan M."/>
            <person name="Lucas S."/>
            <person name="Tice H."/>
            <person name="Cheng J.F."/>
            <person name="Han C."/>
            <person name="Detter J.C."/>
            <person name="Bruce D."/>
            <person name="Tapia R."/>
            <person name="Goodwin L."/>
            <person name="Pitluck S."/>
            <person name="Liolios K."/>
            <person name="Ivanova N."/>
            <person name="Mavromatis K."/>
            <person name="Ovchinnikova G."/>
            <person name="Pati A."/>
            <person name="Chen A."/>
            <person name="Palaniappan K."/>
            <person name="Land M."/>
            <person name="Hauser L."/>
            <person name="Chang Y.J."/>
            <person name="Jeffries C.D."/>
            <person name="Spring S."/>
            <person name="Rohde M."/>
            <person name="Goker M."/>
            <person name="Bristow J."/>
            <person name="Eisen J.A."/>
            <person name="Markowitz V."/>
            <person name="Hugenholtz P."/>
            <person name="Kyrpides N.C."/>
            <person name="Klenk H.P."/>
        </authorList>
    </citation>
    <scope>NUCLEOTIDE SEQUENCE [LARGE SCALE GENOMIC DNA]</scope>
    <source>
        <strain evidence="16">DSM 12261 / ALA-1</strain>
    </source>
</reference>
<dbReference type="SUPFAM" id="SSF53244">
    <property type="entry name" value="MurD-like peptide ligases, peptide-binding domain"/>
    <property type="match status" value="1"/>
</dbReference>
<dbReference type="EMBL" id="CP001997">
    <property type="protein sequence ID" value="ADE56948.1"/>
    <property type="molecule type" value="Genomic_DNA"/>
</dbReference>
<keyword evidence="2 10" id="KW-0436">Ligase</keyword>
<proteinExistence type="inferred from homology"/>
<keyword evidence="4 10" id="KW-0547">Nucleotide-binding</keyword>
<dbReference type="Gene3D" id="3.40.1190.10">
    <property type="entry name" value="Mur-like, catalytic domain"/>
    <property type="match status" value="1"/>
</dbReference>
<dbReference type="GO" id="GO:0008360">
    <property type="term" value="P:regulation of cell shape"/>
    <property type="evidence" value="ECO:0007669"/>
    <property type="project" value="UniProtKB-KW"/>
</dbReference>
<gene>
    <name evidence="10" type="primary">murF</name>
    <name evidence="15" type="ordered locus">Amico_0815</name>
</gene>
<evidence type="ECO:0000256" key="9">
    <source>
        <dbReference type="ARBA" id="ARBA00023316"/>
    </source>
</evidence>
<dbReference type="HOGENOM" id="CLU_031507_1_2_0"/>
<dbReference type="GO" id="GO:0008766">
    <property type="term" value="F:UDP-N-acetylmuramoylalanyl-D-glutamyl-2,6-diaminopimelate-D-alanyl-D-alanine ligase activity"/>
    <property type="evidence" value="ECO:0007669"/>
    <property type="project" value="RHEA"/>
</dbReference>
<keyword evidence="7 10" id="KW-0573">Peptidoglycan synthesis</keyword>
<dbReference type="PANTHER" id="PTHR43024">
    <property type="entry name" value="UDP-N-ACETYLMURAMOYL-TRIPEPTIDE--D-ALANYL-D-ALANINE LIGASE"/>
    <property type="match status" value="1"/>
</dbReference>
<dbReference type="KEGG" id="aco:Amico_0815"/>
<dbReference type="InterPro" id="IPR005863">
    <property type="entry name" value="UDP-N-AcMur_synth"/>
</dbReference>
<dbReference type="AlphaFoldDB" id="D5EEG6"/>
<evidence type="ECO:0000256" key="2">
    <source>
        <dbReference type="ARBA" id="ARBA00022598"/>
    </source>
</evidence>
<dbReference type="EC" id="6.3.2.10" evidence="10 11"/>
<evidence type="ECO:0000256" key="10">
    <source>
        <dbReference type="HAMAP-Rule" id="MF_02019"/>
    </source>
</evidence>
<evidence type="ECO:0000256" key="4">
    <source>
        <dbReference type="ARBA" id="ARBA00022741"/>
    </source>
</evidence>
<dbReference type="HAMAP" id="MF_02019">
    <property type="entry name" value="MurF"/>
    <property type="match status" value="1"/>
</dbReference>
<dbReference type="InterPro" id="IPR004101">
    <property type="entry name" value="Mur_ligase_C"/>
</dbReference>
<dbReference type="Gene3D" id="3.40.1390.10">
    <property type="entry name" value="MurE/MurF, N-terminal domain"/>
    <property type="match status" value="1"/>
</dbReference>
<dbReference type="Pfam" id="PF01225">
    <property type="entry name" value="Mur_ligase"/>
    <property type="match status" value="1"/>
</dbReference>
<dbReference type="Proteomes" id="UP000002366">
    <property type="component" value="Chromosome"/>
</dbReference>
<dbReference type="NCBIfam" id="TIGR01143">
    <property type="entry name" value="murF"/>
    <property type="match status" value="1"/>
</dbReference>
<organism evidence="15 16">
    <name type="scientific">Aminobacterium colombiense (strain DSM 12261 / ALA-1)</name>
    <dbReference type="NCBI Taxonomy" id="572547"/>
    <lineage>
        <taxon>Bacteria</taxon>
        <taxon>Thermotogati</taxon>
        <taxon>Synergistota</taxon>
        <taxon>Synergistia</taxon>
        <taxon>Synergistales</taxon>
        <taxon>Aminobacteriaceae</taxon>
        <taxon>Aminobacterium</taxon>
    </lineage>
</organism>
<evidence type="ECO:0000259" key="13">
    <source>
        <dbReference type="Pfam" id="PF02875"/>
    </source>
</evidence>
<evidence type="ECO:0000256" key="1">
    <source>
        <dbReference type="ARBA" id="ARBA00022490"/>
    </source>
</evidence>
<evidence type="ECO:0000256" key="8">
    <source>
        <dbReference type="ARBA" id="ARBA00023306"/>
    </source>
</evidence>
<dbReference type="GO" id="GO:0005737">
    <property type="term" value="C:cytoplasm"/>
    <property type="evidence" value="ECO:0007669"/>
    <property type="project" value="UniProtKB-SubCell"/>
</dbReference>
<dbReference type="PANTHER" id="PTHR43024:SF1">
    <property type="entry name" value="UDP-N-ACETYLMURAMOYL-TRIPEPTIDE--D-ALANYL-D-ALANINE LIGASE"/>
    <property type="match status" value="1"/>
</dbReference>
<feature type="binding site" evidence="10">
    <location>
        <begin position="117"/>
        <end position="123"/>
    </location>
    <ligand>
        <name>ATP</name>
        <dbReference type="ChEBI" id="CHEBI:30616"/>
    </ligand>
</feature>
<dbReference type="SUPFAM" id="SSF53623">
    <property type="entry name" value="MurD-like peptide ligases, catalytic domain"/>
    <property type="match status" value="1"/>
</dbReference>
<accession>D5EEG6</accession>
<dbReference type="Gene3D" id="3.90.190.20">
    <property type="entry name" value="Mur ligase, C-terminal domain"/>
    <property type="match status" value="1"/>
</dbReference>
<keyword evidence="3 10" id="KW-0132">Cell division</keyword>
<name>D5EEG6_AMICL</name>
<evidence type="ECO:0000256" key="3">
    <source>
        <dbReference type="ARBA" id="ARBA00022618"/>
    </source>
</evidence>
<keyword evidence="8 10" id="KW-0131">Cell cycle</keyword>
<evidence type="ECO:0000313" key="15">
    <source>
        <dbReference type="EMBL" id="ADE56948.1"/>
    </source>
</evidence>
<protein>
    <recommendedName>
        <fullName evidence="10 11">UDP-N-acetylmuramoyl-tripeptide--D-alanyl-D-alanine ligase</fullName>
        <ecNumber evidence="10 11">6.3.2.10</ecNumber>
    </recommendedName>
    <alternativeName>
        <fullName evidence="10">D-alanyl-D-alanine-adding enzyme</fullName>
    </alternativeName>
</protein>
<keyword evidence="1 10" id="KW-0963">Cytoplasm</keyword>
<keyword evidence="5 10" id="KW-0067">ATP-binding</keyword>